<feature type="non-terminal residue" evidence="1">
    <location>
        <position position="329"/>
    </location>
</feature>
<evidence type="ECO:0000313" key="2">
    <source>
        <dbReference type="Proteomes" id="UP000236284"/>
    </source>
</evidence>
<name>A0ABX4WRD0_9CYAN</name>
<protein>
    <submittedName>
        <fullName evidence="1">Uncharacterized protein</fullName>
    </submittedName>
</protein>
<comment type="caution">
    <text evidence="1">The sequence shown here is derived from an EMBL/GenBank/DDBJ whole genome shotgun (WGS) entry which is preliminary data.</text>
</comment>
<organism evidence="1 2">
    <name type="scientific">Cylindrospermopsis raciborskii C07</name>
    <dbReference type="NCBI Taxonomy" id="2014886"/>
    <lineage>
        <taxon>Bacteria</taxon>
        <taxon>Bacillati</taxon>
        <taxon>Cyanobacteriota</taxon>
        <taxon>Cyanophyceae</taxon>
        <taxon>Nostocales</taxon>
        <taxon>Aphanizomenonaceae</taxon>
        <taxon>Cylindrospermopsis</taxon>
    </lineage>
</organism>
<accession>A0ABX4WRD0</accession>
<gene>
    <name evidence="1" type="ORF">CEP15_04660</name>
</gene>
<evidence type="ECO:0000313" key="1">
    <source>
        <dbReference type="EMBL" id="PNK00180.1"/>
    </source>
</evidence>
<reference evidence="1 2" key="1">
    <citation type="submission" date="2017-06" db="EMBL/GenBank/DDBJ databases">
        <title>Genome variation in co-occurring toxic Cylindrospermopsis raciborskii strains determines phenotypic plasticity.</title>
        <authorList>
            <person name="Willis A."/>
            <person name="Woodhouse J."/>
            <person name="Ongley S."/>
            <person name="Jex A."/>
            <person name="Burford M."/>
            <person name="Neilan B."/>
        </authorList>
    </citation>
    <scope>NUCLEOTIDE SEQUENCE [LARGE SCALE GENOMIC DNA]</scope>
    <source>
        <strain evidence="1 2">C07</strain>
    </source>
</reference>
<keyword evidence="2" id="KW-1185">Reference proteome</keyword>
<proteinExistence type="predicted"/>
<sequence>MIARGLILTTTLNCAPTQLPDVGVTKYVAVLTTFTVFNNVPLIVEPDPDAPPVKPLPDGELHAYVVPDGTTFVADGVTAKATLPQVTAVNATISAVGFTPTFNVNVAPTQLPDGEVGTTRYVAVCITFEEFCNVPVIALPLPPTPPLKPDVYVGIDQLYVVFAGTVPFVPCTGVAWKTTPSQVITVMFVTEGVAFTVTTTVKFAPTQPLLVGCKVYVTDNEPFVVLVNVPMIDDLDPVNNVLVTPAADPTALINVYVVPTGTTPFVAPGVNSIEPPVHTTWVIPEMIARGLILTTTLNCAPTQLPDVGVTKYVAVLTTFTVFNNVPLIV</sequence>
<dbReference type="Proteomes" id="UP000236284">
    <property type="component" value="Unassembled WGS sequence"/>
</dbReference>
<dbReference type="EMBL" id="NJHS01000014">
    <property type="protein sequence ID" value="PNK00180.1"/>
    <property type="molecule type" value="Genomic_DNA"/>
</dbReference>